<keyword evidence="6" id="KW-1185">Reference proteome</keyword>
<keyword evidence="2" id="KW-0689">Ribosomal protein</keyword>
<dbReference type="PANTHER" id="PTHR12059">
    <property type="entry name" value="RIBOSOMAL PROTEIN L23-RELATED"/>
    <property type="match status" value="1"/>
</dbReference>
<evidence type="ECO:0000256" key="1">
    <source>
        <dbReference type="ARBA" id="ARBA00006700"/>
    </source>
</evidence>
<evidence type="ECO:0000256" key="3">
    <source>
        <dbReference type="ARBA" id="ARBA00023274"/>
    </source>
</evidence>
<dbReference type="GO" id="GO:0032543">
    <property type="term" value="P:mitochondrial translation"/>
    <property type="evidence" value="ECO:0007669"/>
    <property type="project" value="TreeGrafter"/>
</dbReference>
<accession>A0A292Q9X2</accession>
<dbReference type="Proteomes" id="UP001412239">
    <property type="component" value="Unassembled WGS sequence"/>
</dbReference>
<dbReference type="SUPFAM" id="SSF54189">
    <property type="entry name" value="Ribosomal proteins S24e, L23 and L15e"/>
    <property type="match status" value="1"/>
</dbReference>
<evidence type="ECO:0000313" key="5">
    <source>
        <dbReference type="EMBL" id="CUS15785.1"/>
    </source>
</evidence>
<reference evidence="5" key="1">
    <citation type="submission" date="2015-10" db="EMBL/GenBank/DDBJ databases">
        <authorList>
            <person name="Regsiter A."/>
            <person name="william w."/>
        </authorList>
    </citation>
    <scope>NUCLEOTIDE SEQUENCE</scope>
    <source>
        <strain evidence="5">Montdore</strain>
    </source>
</reference>
<dbReference type="InterPro" id="IPR012677">
    <property type="entry name" value="Nucleotide-bd_a/b_plait_sf"/>
</dbReference>
<dbReference type="GO" id="GO:0005762">
    <property type="term" value="C:mitochondrial large ribosomal subunit"/>
    <property type="evidence" value="ECO:0007669"/>
    <property type="project" value="TreeGrafter"/>
</dbReference>
<proteinExistence type="inferred from homology"/>
<dbReference type="EMBL" id="LN890943">
    <property type="protein sequence ID" value="CUS15785.1"/>
    <property type="molecule type" value="Genomic_DNA"/>
</dbReference>
<dbReference type="Pfam" id="PF00276">
    <property type="entry name" value="Ribosomal_L23"/>
    <property type="match status" value="1"/>
</dbReference>
<evidence type="ECO:0000313" key="6">
    <source>
        <dbReference type="Proteomes" id="UP001412239"/>
    </source>
</evidence>
<gene>
    <name evidence="5" type="ORF">GSTUAT00000063001</name>
</gene>
<organism evidence="5 6">
    <name type="scientific">Tuber aestivum</name>
    <name type="common">summer truffle</name>
    <dbReference type="NCBI Taxonomy" id="59557"/>
    <lineage>
        <taxon>Eukaryota</taxon>
        <taxon>Fungi</taxon>
        <taxon>Dikarya</taxon>
        <taxon>Ascomycota</taxon>
        <taxon>Pezizomycotina</taxon>
        <taxon>Pezizomycetes</taxon>
        <taxon>Pezizales</taxon>
        <taxon>Tuberaceae</taxon>
        <taxon>Tuber</taxon>
    </lineage>
</organism>
<dbReference type="AlphaFoldDB" id="A0A292Q9X2"/>
<dbReference type="InterPro" id="IPR013025">
    <property type="entry name" value="Ribosomal_uL23-like"/>
</dbReference>
<evidence type="ECO:0000256" key="4">
    <source>
        <dbReference type="ARBA" id="ARBA00039977"/>
    </source>
</evidence>
<name>A0A292Q9X2_9PEZI</name>
<dbReference type="InterPro" id="IPR012678">
    <property type="entry name" value="Ribosomal_uL23/eL15/eS24_sf"/>
</dbReference>
<dbReference type="Gene3D" id="3.30.70.330">
    <property type="match status" value="1"/>
</dbReference>
<comment type="similarity">
    <text evidence="1">Belongs to the universal ribosomal protein uL23 family.</text>
</comment>
<protein>
    <recommendedName>
        <fullName evidence="4">Large ribosomal subunit protein uL23m</fullName>
    </recommendedName>
</protein>
<dbReference type="GO" id="GO:0003735">
    <property type="term" value="F:structural constituent of ribosome"/>
    <property type="evidence" value="ECO:0007669"/>
    <property type="project" value="InterPro"/>
</dbReference>
<evidence type="ECO:0000256" key="2">
    <source>
        <dbReference type="ARBA" id="ARBA00022980"/>
    </source>
</evidence>
<sequence length="169" mass="19741">MPLGTKKVFLPNLTLALVRTPHLPPNYAQFIVPLNINKLDLKDYLLHVYNVEVLSVRSFVQQQKIQRAKNKDLSRAKIEWYRPRAIKKMTVELKEPFVYPPEPEDLSPWDHQLYHALAKQRDKEGENNPLRQPQKPAALLRKRLRVQAEELFAKNSGIETIEVEKELSV</sequence>
<dbReference type="PANTHER" id="PTHR12059:SF5">
    <property type="entry name" value="LARGE RIBOSOMAL SUBUNIT PROTEIN UL23M"/>
    <property type="match status" value="1"/>
</dbReference>
<keyword evidence="3" id="KW-0687">Ribonucleoprotein</keyword>